<protein>
    <submittedName>
        <fullName evidence="1">Uncharacterized protein</fullName>
    </submittedName>
</protein>
<dbReference type="AlphaFoldDB" id="A0A7T8GQT7"/>
<keyword evidence="2" id="KW-1185">Reference proteome</keyword>
<organism evidence="1 2">
    <name type="scientific">Caligus rogercresseyi</name>
    <name type="common">Sea louse</name>
    <dbReference type="NCBI Taxonomy" id="217165"/>
    <lineage>
        <taxon>Eukaryota</taxon>
        <taxon>Metazoa</taxon>
        <taxon>Ecdysozoa</taxon>
        <taxon>Arthropoda</taxon>
        <taxon>Crustacea</taxon>
        <taxon>Multicrustacea</taxon>
        <taxon>Hexanauplia</taxon>
        <taxon>Copepoda</taxon>
        <taxon>Siphonostomatoida</taxon>
        <taxon>Caligidae</taxon>
        <taxon>Caligus</taxon>
    </lineage>
</organism>
<name>A0A7T8GQT7_CALRO</name>
<proteinExistence type="predicted"/>
<gene>
    <name evidence="1" type="ORF">FKW44_020857</name>
</gene>
<evidence type="ECO:0000313" key="1">
    <source>
        <dbReference type="EMBL" id="QQP35911.1"/>
    </source>
</evidence>
<evidence type="ECO:0000313" key="2">
    <source>
        <dbReference type="Proteomes" id="UP000595437"/>
    </source>
</evidence>
<accession>A0A7T8GQT7</accession>
<reference evidence="2" key="1">
    <citation type="submission" date="2021-01" db="EMBL/GenBank/DDBJ databases">
        <title>Caligus Genome Assembly.</title>
        <authorList>
            <person name="Gallardo-Escarate C."/>
        </authorList>
    </citation>
    <scope>NUCLEOTIDE SEQUENCE [LARGE SCALE GENOMIC DNA]</scope>
</reference>
<sequence length="108" mass="11103">MLPDSLAVSGESTIRRDILKSAGLPSITPMAVRSAAMEGVEGILENPLGPMLFREKNGKETRSDAAGIADTLPVLQELPGIKVHTVATGQEVGAARDAAIALAEGVAL</sequence>
<dbReference type="Proteomes" id="UP000595437">
    <property type="component" value="Chromosome 15"/>
</dbReference>
<dbReference type="EMBL" id="CP045904">
    <property type="protein sequence ID" value="QQP35911.1"/>
    <property type="molecule type" value="Genomic_DNA"/>
</dbReference>